<dbReference type="AlphaFoldDB" id="A0A2N5CX45"/>
<comment type="caution">
    <text evidence="2">The sequence shown here is derived from an EMBL/GenBank/DDBJ whole genome shotgun (WGS) entry which is preliminary data.</text>
</comment>
<evidence type="ECO:0000313" key="3">
    <source>
        <dbReference type="Proteomes" id="UP000234483"/>
    </source>
</evidence>
<proteinExistence type="predicted"/>
<feature type="region of interest" description="Disordered" evidence="1">
    <location>
        <begin position="192"/>
        <end position="263"/>
    </location>
</feature>
<gene>
    <name evidence="2" type="ORF">CFHF_06120</name>
</gene>
<reference evidence="2 3" key="1">
    <citation type="submission" date="2017-12" db="EMBL/GenBank/DDBJ databases">
        <title>The genome sequence of Caulobacter flavus CGMCC1 15093.</title>
        <authorList>
            <person name="Gao J."/>
            <person name="Mao X."/>
            <person name="Sun J."/>
        </authorList>
    </citation>
    <scope>NUCLEOTIDE SEQUENCE [LARGE SCALE GENOMIC DNA]</scope>
    <source>
        <strain evidence="2 3">CGMCC1 15093</strain>
    </source>
</reference>
<dbReference type="Proteomes" id="UP000234483">
    <property type="component" value="Unassembled WGS sequence"/>
</dbReference>
<feature type="region of interest" description="Disordered" evidence="1">
    <location>
        <begin position="57"/>
        <end position="152"/>
    </location>
</feature>
<feature type="compositionally biased region" description="Basic and acidic residues" evidence="1">
    <location>
        <begin position="163"/>
        <end position="178"/>
    </location>
</feature>
<feature type="compositionally biased region" description="Low complexity" evidence="1">
    <location>
        <begin position="60"/>
        <end position="74"/>
    </location>
</feature>
<sequence>MAVPRLSLMRRAVRSSLVEKRCRWWPWGSLRSHWAAPIAASMAISRTRVGVRPAERALPSQGRLLRARSRSLGEGPKGKSFLSREEWGGPGQRPPQGKKVERRGCGDGPVPVQIRPEEDAVGTPDADQLESPPRPPSPPFTGRENGSYTGAIDTLAAKLKTVEFRPVVDKPKRQEPDFRAYAGKADLDSAWKTVSADEEAPFGQAGRPVLQQRGQRRSGRSQRRPNPDLVAQQRPARGRGAGPGSPPLRQGGRGAGCPARLKL</sequence>
<feature type="compositionally biased region" description="Basic residues" evidence="1">
    <location>
        <begin position="214"/>
        <end position="223"/>
    </location>
</feature>
<protein>
    <submittedName>
        <fullName evidence="2">Uncharacterized protein</fullName>
    </submittedName>
</protein>
<evidence type="ECO:0000313" key="2">
    <source>
        <dbReference type="EMBL" id="PLR18326.1"/>
    </source>
</evidence>
<dbReference type="InterPro" id="IPR007948">
    <property type="entry name" value="DUF736"/>
</dbReference>
<feature type="region of interest" description="Disordered" evidence="1">
    <location>
        <begin position="163"/>
        <end position="182"/>
    </location>
</feature>
<accession>A0A2N5CX45</accession>
<organism evidence="2 3">
    <name type="scientific">Caulobacter flavus</name>
    <dbReference type="NCBI Taxonomy" id="1679497"/>
    <lineage>
        <taxon>Bacteria</taxon>
        <taxon>Pseudomonadati</taxon>
        <taxon>Pseudomonadota</taxon>
        <taxon>Alphaproteobacteria</taxon>
        <taxon>Caulobacterales</taxon>
        <taxon>Caulobacteraceae</taxon>
        <taxon>Caulobacter</taxon>
    </lineage>
</organism>
<dbReference type="EMBL" id="PJRQ01000011">
    <property type="protein sequence ID" value="PLR18326.1"/>
    <property type="molecule type" value="Genomic_DNA"/>
</dbReference>
<name>A0A2N5CX45_9CAUL</name>
<dbReference type="Pfam" id="PF05284">
    <property type="entry name" value="DUF736"/>
    <property type="match status" value="1"/>
</dbReference>
<evidence type="ECO:0000256" key="1">
    <source>
        <dbReference type="SAM" id="MobiDB-lite"/>
    </source>
</evidence>